<proteinExistence type="inferred from homology"/>
<keyword evidence="1 7" id="KW-0963">Cytoplasm</keyword>
<dbReference type="SUPFAM" id="SSF53335">
    <property type="entry name" value="S-adenosyl-L-methionine-dependent methyltransferases"/>
    <property type="match status" value="1"/>
</dbReference>
<name>A0A430HPN7_9BURK</name>
<dbReference type="PROSITE" id="PS51689">
    <property type="entry name" value="SAM_RNA_A_N6_MT"/>
    <property type="match status" value="1"/>
</dbReference>
<dbReference type="InterPro" id="IPR029063">
    <property type="entry name" value="SAM-dependent_MTases_sf"/>
</dbReference>
<dbReference type="InterPro" id="IPR011530">
    <property type="entry name" value="rRNA_adenine_dimethylase"/>
</dbReference>
<comment type="catalytic activity">
    <reaction evidence="7">
        <text>adenosine(1518)/adenosine(1519) in 16S rRNA + 4 S-adenosyl-L-methionine = N(6)-dimethyladenosine(1518)/N(6)-dimethyladenosine(1519) in 16S rRNA + 4 S-adenosyl-L-homocysteine + 4 H(+)</text>
        <dbReference type="Rhea" id="RHEA:19609"/>
        <dbReference type="Rhea" id="RHEA-COMP:10232"/>
        <dbReference type="Rhea" id="RHEA-COMP:10233"/>
        <dbReference type="ChEBI" id="CHEBI:15378"/>
        <dbReference type="ChEBI" id="CHEBI:57856"/>
        <dbReference type="ChEBI" id="CHEBI:59789"/>
        <dbReference type="ChEBI" id="CHEBI:74411"/>
        <dbReference type="ChEBI" id="CHEBI:74493"/>
        <dbReference type="EC" id="2.1.1.182"/>
    </reaction>
</comment>
<dbReference type="InterPro" id="IPR020596">
    <property type="entry name" value="rRNA_Ade_Mease_Trfase_CS"/>
</dbReference>
<dbReference type="NCBIfam" id="TIGR00755">
    <property type="entry name" value="ksgA"/>
    <property type="match status" value="1"/>
</dbReference>
<feature type="binding site" evidence="7 8">
    <location>
        <position position="106"/>
    </location>
    <ligand>
        <name>S-adenosyl-L-methionine</name>
        <dbReference type="ChEBI" id="CHEBI:59789"/>
    </ligand>
</feature>
<organism evidence="10 11">
    <name type="scientific">Massilia atriviolacea</name>
    <dbReference type="NCBI Taxonomy" id="2495579"/>
    <lineage>
        <taxon>Bacteria</taxon>
        <taxon>Pseudomonadati</taxon>
        <taxon>Pseudomonadota</taxon>
        <taxon>Betaproteobacteria</taxon>
        <taxon>Burkholderiales</taxon>
        <taxon>Oxalobacteraceae</taxon>
        <taxon>Telluria group</taxon>
        <taxon>Massilia</taxon>
    </lineage>
</organism>
<feature type="binding site" evidence="7 8">
    <location>
        <position position="60"/>
    </location>
    <ligand>
        <name>S-adenosyl-L-methionine</name>
        <dbReference type="ChEBI" id="CHEBI:59789"/>
    </ligand>
</feature>
<dbReference type="PANTHER" id="PTHR11727">
    <property type="entry name" value="DIMETHYLADENOSINE TRANSFERASE"/>
    <property type="match status" value="1"/>
</dbReference>
<keyword evidence="4 7" id="KW-0808">Transferase</keyword>
<dbReference type="PROSITE" id="PS01131">
    <property type="entry name" value="RRNA_A_DIMETH"/>
    <property type="match status" value="1"/>
</dbReference>
<dbReference type="PANTHER" id="PTHR11727:SF7">
    <property type="entry name" value="DIMETHYLADENOSINE TRANSFERASE-RELATED"/>
    <property type="match status" value="1"/>
</dbReference>
<dbReference type="EMBL" id="RXLQ01000004">
    <property type="protein sequence ID" value="RSZ59480.1"/>
    <property type="molecule type" value="Genomic_DNA"/>
</dbReference>
<keyword evidence="11" id="KW-1185">Reference proteome</keyword>
<dbReference type="Proteomes" id="UP000278085">
    <property type="component" value="Unassembled WGS sequence"/>
</dbReference>
<sequence length="259" mass="28865">MKHVARKRFGQNFLTDKHVLDDIIDAIGPEQGQAMVEIGPGLAAMTALLLKHMDHMHVVELDRDLVARLENNFPREKLTIHSGDALKFDYGSIPVPPGQKLRVVGNLPYNISSPLLFHLAEFAHLIEDQHFMLQKEVVERMVAAPGSKVYGRLSVMLQWRYDMSLLFIVPPTAFDPPPQVESAIVRMVPTARKLACDGPTLEAVVMKAFSQRRKVIRNCVAGMLTEAQLVEAGIDPSTRPETVSLEQYVALSNLLKQPA</sequence>
<dbReference type="HAMAP" id="MF_00607">
    <property type="entry name" value="16SrRNA_methyltr_A"/>
    <property type="match status" value="1"/>
</dbReference>
<feature type="binding site" evidence="7 8">
    <location>
        <position position="12"/>
    </location>
    <ligand>
        <name>S-adenosyl-L-methionine</name>
        <dbReference type="ChEBI" id="CHEBI:59789"/>
    </ligand>
</feature>
<evidence type="ECO:0000256" key="8">
    <source>
        <dbReference type="PROSITE-ProRule" id="PRU01026"/>
    </source>
</evidence>
<evidence type="ECO:0000256" key="6">
    <source>
        <dbReference type="ARBA" id="ARBA00022884"/>
    </source>
</evidence>
<comment type="function">
    <text evidence="7">Specifically dimethylates two adjacent adenosines (A1518 and A1519) in the loop of a conserved hairpin near the 3'-end of 16S rRNA in the 30S particle. May play a critical role in biogenesis of 30S subunits.</text>
</comment>
<dbReference type="GO" id="GO:0003723">
    <property type="term" value="F:RNA binding"/>
    <property type="evidence" value="ECO:0007669"/>
    <property type="project" value="UniProtKB-UniRule"/>
</dbReference>
<evidence type="ECO:0000313" key="10">
    <source>
        <dbReference type="EMBL" id="RSZ59480.1"/>
    </source>
</evidence>
<keyword evidence="6 7" id="KW-0694">RNA-binding</keyword>
<dbReference type="GO" id="GO:0052908">
    <property type="term" value="F:16S rRNA (adenine(1518)-N(6)/adenine(1519)-N(6))-dimethyltransferase activity"/>
    <property type="evidence" value="ECO:0007669"/>
    <property type="project" value="UniProtKB-EC"/>
</dbReference>
<evidence type="ECO:0000259" key="9">
    <source>
        <dbReference type="SMART" id="SM00650"/>
    </source>
</evidence>
<feature type="binding site" evidence="7 8">
    <location>
        <position position="84"/>
    </location>
    <ligand>
        <name>S-adenosyl-L-methionine</name>
        <dbReference type="ChEBI" id="CHEBI:59789"/>
    </ligand>
</feature>
<reference evidence="10 11" key="1">
    <citation type="submission" date="2018-12" db="EMBL/GenBank/DDBJ databases">
        <authorList>
            <person name="Yang E."/>
        </authorList>
    </citation>
    <scope>NUCLEOTIDE SEQUENCE [LARGE SCALE GENOMIC DNA]</scope>
    <source>
        <strain evidence="10 11">SOD</strain>
    </source>
</reference>
<dbReference type="AlphaFoldDB" id="A0A430HPN7"/>
<evidence type="ECO:0000313" key="11">
    <source>
        <dbReference type="Proteomes" id="UP000278085"/>
    </source>
</evidence>
<evidence type="ECO:0000256" key="1">
    <source>
        <dbReference type="ARBA" id="ARBA00022490"/>
    </source>
</evidence>
<evidence type="ECO:0000256" key="5">
    <source>
        <dbReference type="ARBA" id="ARBA00022691"/>
    </source>
</evidence>
<dbReference type="Gene3D" id="1.10.8.100">
    <property type="entry name" value="Ribosomal RNA adenine dimethylase-like, domain 2"/>
    <property type="match status" value="1"/>
</dbReference>
<feature type="binding site" evidence="7 8">
    <location>
        <position position="39"/>
    </location>
    <ligand>
        <name>S-adenosyl-L-methionine</name>
        <dbReference type="ChEBI" id="CHEBI:59789"/>
    </ligand>
</feature>
<evidence type="ECO:0000256" key="3">
    <source>
        <dbReference type="ARBA" id="ARBA00022603"/>
    </source>
</evidence>
<evidence type="ECO:0000256" key="2">
    <source>
        <dbReference type="ARBA" id="ARBA00022552"/>
    </source>
</evidence>
<dbReference type="Gene3D" id="3.40.50.150">
    <property type="entry name" value="Vaccinia Virus protein VP39"/>
    <property type="match status" value="1"/>
</dbReference>
<dbReference type="Pfam" id="PF00398">
    <property type="entry name" value="RrnaAD"/>
    <property type="match status" value="1"/>
</dbReference>
<dbReference type="EC" id="2.1.1.182" evidence="7"/>
<evidence type="ECO:0000256" key="7">
    <source>
        <dbReference type="HAMAP-Rule" id="MF_00607"/>
    </source>
</evidence>
<accession>A0A430HPN7</accession>
<dbReference type="RefSeq" id="WP_126073851.1">
    <property type="nucleotide sequence ID" value="NZ_CP051166.1"/>
</dbReference>
<comment type="similarity">
    <text evidence="7">Belongs to the class I-like SAM-binding methyltransferase superfamily. rRNA adenine N(6)-methyltransferase family. RsmA subfamily.</text>
</comment>
<dbReference type="GO" id="GO:0005829">
    <property type="term" value="C:cytosol"/>
    <property type="evidence" value="ECO:0007669"/>
    <property type="project" value="TreeGrafter"/>
</dbReference>
<protein>
    <recommendedName>
        <fullName evidence="7">Ribosomal RNA small subunit methyltransferase A</fullName>
        <ecNumber evidence="7">2.1.1.182</ecNumber>
    </recommendedName>
    <alternativeName>
        <fullName evidence="7">16S rRNA (adenine(1518)-N(6)/adenine(1519)-N(6))-dimethyltransferase</fullName>
    </alternativeName>
    <alternativeName>
        <fullName evidence="7">16S rRNA dimethyladenosine transferase</fullName>
    </alternativeName>
    <alternativeName>
        <fullName evidence="7">16S rRNA dimethylase</fullName>
    </alternativeName>
    <alternativeName>
        <fullName evidence="7">S-adenosylmethionine-6-N', N'-adenosyl(rRNA) dimethyltransferase</fullName>
    </alternativeName>
</protein>
<gene>
    <name evidence="7 10" type="primary">rsmA</name>
    <name evidence="7" type="synonym">ksgA</name>
    <name evidence="10" type="ORF">EJB06_10025</name>
</gene>
<comment type="subcellular location">
    <subcellularLocation>
        <location evidence="7">Cytoplasm</location>
    </subcellularLocation>
</comment>
<comment type="caution">
    <text evidence="10">The sequence shown here is derived from an EMBL/GenBank/DDBJ whole genome shotgun (WGS) entry which is preliminary data.</text>
</comment>
<dbReference type="SMART" id="SM00650">
    <property type="entry name" value="rADc"/>
    <property type="match status" value="1"/>
</dbReference>
<dbReference type="InterPro" id="IPR001737">
    <property type="entry name" value="KsgA/Erm"/>
</dbReference>
<feature type="binding site" evidence="7 8">
    <location>
        <position position="14"/>
    </location>
    <ligand>
        <name>S-adenosyl-L-methionine</name>
        <dbReference type="ChEBI" id="CHEBI:59789"/>
    </ligand>
</feature>
<dbReference type="FunFam" id="1.10.8.100:FF:000001">
    <property type="entry name" value="Ribosomal RNA small subunit methyltransferase A"/>
    <property type="match status" value="1"/>
</dbReference>
<dbReference type="OrthoDB" id="9814755at2"/>
<dbReference type="InterPro" id="IPR020598">
    <property type="entry name" value="rRNA_Ade_methylase_Trfase_N"/>
</dbReference>
<keyword evidence="2 7" id="KW-0698">rRNA processing</keyword>
<keyword evidence="5 7" id="KW-0949">S-adenosyl-L-methionine</keyword>
<evidence type="ECO:0000256" key="4">
    <source>
        <dbReference type="ARBA" id="ARBA00022679"/>
    </source>
</evidence>
<feature type="domain" description="Ribosomal RNA adenine methylase transferase N-terminal" evidence="9">
    <location>
        <begin position="19"/>
        <end position="191"/>
    </location>
</feature>
<dbReference type="InterPro" id="IPR023165">
    <property type="entry name" value="rRNA_Ade_diMease-like_C"/>
</dbReference>
<keyword evidence="3 7" id="KW-0489">Methyltransferase</keyword>